<keyword evidence="3" id="KW-1185">Reference proteome</keyword>
<evidence type="ECO:0000313" key="3">
    <source>
        <dbReference type="Proteomes" id="UP001216558"/>
    </source>
</evidence>
<feature type="region of interest" description="Disordered" evidence="1">
    <location>
        <begin position="1"/>
        <end position="26"/>
    </location>
</feature>
<protein>
    <recommendedName>
        <fullName evidence="4">Transposase</fullName>
    </recommendedName>
</protein>
<dbReference type="EMBL" id="JAQQXQ010000009">
    <property type="protein sequence ID" value="MDC8755439.1"/>
    <property type="molecule type" value="Genomic_DNA"/>
</dbReference>
<evidence type="ECO:0000256" key="1">
    <source>
        <dbReference type="SAM" id="MobiDB-lite"/>
    </source>
</evidence>
<proteinExistence type="predicted"/>
<sequence length="63" mass="7115">MAKPETPQSSGGSKARVTKDQSTPRHWRTRFIEHLAETSNVLKAADHAGIMPYQAYHARRNEP</sequence>
<comment type="caution">
    <text evidence="2">The sequence shown here is derived from an EMBL/GenBank/DDBJ whole genome shotgun (WGS) entry which is preliminary data.</text>
</comment>
<evidence type="ECO:0000313" key="2">
    <source>
        <dbReference type="EMBL" id="MDC8755439.1"/>
    </source>
</evidence>
<dbReference type="RefSeq" id="WP_273678646.1">
    <property type="nucleotide sequence ID" value="NZ_JAQQXQ010000009.1"/>
</dbReference>
<gene>
    <name evidence="2" type="ORF">OIK40_12385</name>
</gene>
<name>A0ABT5JRX0_9SPHN</name>
<evidence type="ECO:0008006" key="4">
    <source>
        <dbReference type="Google" id="ProtNLM"/>
    </source>
</evidence>
<accession>A0ABT5JRX0</accession>
<reference evidence="2 3" key="1">
    <citation type="submission" date="2022-10" db="EMBL/GenBank/DDBJ databases">
        <title>Erythrobacter sp. sf7 Genome sequencing.</title>
        <authorList>
            <person name="Park S."/>
        </authorList>
    </citation>
    <scope>NUCLEOTIDE SEQUENCE [LARGE SCALE GENOMIC DNA]</scope>
    <source>
        <strain evidence="3">sf7</strain>
    </source>
</reference>
<feature type="compositionally biased region" description="Polar residues" evidence="1">
    <location>
        <begin position="1"/>
        <end position="12"/>
    </location>
</feature>
<dbReference type="Proteomes" id="UP001216558">
    <property type="component" value="Unassembled WGS sequence"/>
</dbReference>
<organism evidence="2 3">
    <name type="scientific">Erythrobacter fulvus</name>
    <dbReference type="NCBI Taxonomy" id="2987523"/>
    <lineage>
        <taxon>Bacteria</taxon>
        <taxon>Pseudomonadati</taxon>
        <taxon>Pseudomonadota</taxon>
        <taxon>Alphaproteobacteria</taxon>
        <taxon>Sphingomonadales</taxon>
        <taxon>Erythrobacteraceae</taxon>
        <taxon>Erythrobacter/Porphyrobacter group</taxon>
        <taxon>Erythrobacter</taxon>
    </lineage>
</organism>